<evidence type="ECO:0000259" key="4">
    <source>
        <dbReference type="PROSITE" id="PS50949"/>
    </source>
</evidence>
<keyword evidence="2" id="KW-0238">DNA-binding</keyword>
<dbReference type="EMBL" id="RJUL01000002">
    <property type="protein sequence ID" value="ROQ30016.1"/>
    <property type="molecule type" value="Genomic_DNA"/>
</dbReference>
<evidence type="ECO:0000256" key="3">
    <source>
        <dbReference type="ARBA" id="ARBA00023163"/>
    </source>
</evidence>
<protein>
    <submittedName>
        <fullName evidence="5">GntR family transcriptional regulator</fullName>
    </submittedName>
</protein>
<evidence type="ECO:0000313" key="6">
    <source>
        <dbReference type="Proteomes" id="UP000268033"/>
    </source>
</evidence>
<dbReference type="AlphaFoldDB" id="A0A3N1PZL3"/>
<evidence type="ECO:0000256" key="2">
    <source>
        <dbReference type="ARBA" id="ARBA00023125"/>
    </source>
</evidence>
<gene>
    <name evidence="5" type="ORF">EDC28_102406</name>
</gene>
<dbReference type="RefSeq" id="WP_123420837.1">
    <property type="nucleotide sequence ID" value="NZ_JBLXEP010000004.1"/>
</dbReference>
<feature type="domain" description="HTH gntR-type" evidence="4">
    <location>
        <begin position="11"/>
        <end position="78"/>
    </location>
</feature>
<dbReference type="GO" id="GO:0003700">
    <property type="term" value="F:DNA-binding transcription factor activity"/>
    <property type="evidence" value="ECO:0007669"/>
    <property type="project" value="InterPro"/>
</dbReference>
<dbReference type="SMART" id="SM00895">
    <property type="entry name" value="FCD"/>
    <property type="match status" value="1"/>
</dbReference>
<dbReference type="PANTHER" id="PTHR43537">
    <property type="entry name" value="TRANSCRIPTIONAL REGULATOR, GNTR FAMILY"/>
    <property type="match status" value="1"/>
</dbReference>
<evidence type="ECO:0000313" key="5">
    <source>
        <dbReference type="EMBL" id="ROQ30016.1"/>
    </source>
</evidence>
<dbReference type="Proteomes" id="UP000268033">
    <property type="component" value="Unassembled WGS sequence"/>
</dbReference>
<dbReference type="PROSITE" id="PS50949">
    <property type="entry name" value="HTH_GNTR"/>
    <property type="match status" value="1"/>
</dbReference>
<name>A0A3N1PZL3_9GAMM</name>
<keyword evidence="3" id="KW-0804">Transcription</keyword>
<dbReference type="SMART" id="SM00345">
    <property type="entry name" value="HTH_GNTR"/>
    <property type="match status" value="1"/>
</dbReference>
<dbReference type="CDD" id="cd07377">
    <property type="entry name" value="WHTH_GntR"/>
    <property type="match status" value="1"/>
</dbReference>
<dbReference type="Pfam" id="PF07729">
    <property type="entry name" value="FCD"/>
    <property type="match status" value="1"/>
</dbReference>
<dbReference type="SUPFAM" id="SSF46785">
    <property type="entry name" value="Winged helix' DNA-binding domain"/>
    <property type="match status" value="1"/>
</dbReference>
<proteinExistence type="predicted"/>
<dbReference type="InterPro" id="IPR036390">
    <property type="entry name" value="WH_DNA-bd_sf"/>
</dbReference>
<accession>A0A3N1PZL3</accession>
<dbReference type="Gene3D" id="1.20.120.530">
    <property type="entry name" value="GntR ligand-binding domain-like"/>
    <property type="match status" value="1"/>
</dbReference>
<dbReference type="STRING" id="584787.GCA_001247655_00579"/>
<dbReference type="InterPro" id="IPR000524">
    <property type="entry name" value="Tscrpt_reg_HTH_GntR"/>
</dbReference>
<dbReference type="SUPFAM" id="SSF48008">
    <property type="entry name" value="GntR ligand-binding domain-like"/>
    <property type="match status" value="1"/>
</dbReference>
<dbReference type="Pfam" id="PF00392">
    <property type="entry name" value="GntR"/>
    <property type="match status" value="1"/>
</dbReference>
<keyword evidence="6" id="KW-1185">Reference proteome</keyword>
<comment type="caution">
    <text evidence="5">The sequence shown here is derived from an EMBL/GenBank/DDBJ whole genome shotgun (WGS) entry which is preliminary data.</text>
</comment>
<dbReference type="PANTHER" id="PTHR43537:SF41">
    <property type="entry name" value="TRANSCRIPTIONAL REGULATORY PROTEIN"/>
    <property type="match status" value="1"/>
</dbReference>
<keyword evidence="1" id="KW-0805">Transcription regulation</keyword>
<reference evidence="5 6" key="1">
    <citation type="submission" date="2018-11" db="EMBL/GenBank/DDBJ databases">
        <title>Genomic Encyclopedia of Type Strains, Phase IV (KMG-IV): sequencing the most valuable type-strain genomes for metagenomic binning, comparative biology and taxonomic classification.</title>
        <authorList>
            <person name="Goeker M."/>
        </authorList>
    </citation>
    <scope>NUCLEOTIDE SEQUENCE [LARGE SCALE GENOMIC DNA]</scope>
    <source>
        <strain evidence="5 6">DSM 21945</strain>
    </source>
</reference>
<dbReference type="Gene3D" id="1.10.10.10">
    <property type="entry name" value="Winged helix-like DNA-binding domain superfamily/Winged helix DNA-binding domain"/>
    <property type="match status" value="1"/>
</dbReference>
<sequence>MSSKPATTIHKTRTAFVLDSLRDRILSGELKAGEPLRQNLIAESLNVSRIPVREAMMQLEAEGLIDFEAHKGARVTPLSVEQAEELFDIRLLIEPDLLARSIPHLSALDLYQSQGFLLQMDAALKEDSIQNWAGLNRQFHLSLYVGANRPRTLELIQNLNLHADRYVRLHLMLDGGVQRAEGEHEALLACCREQRIDDAVERLRHHIRDAKQDVLNMIHANRHG</sequence>
<evidence type="ECO:0000256" key="1">
    <source>
        <dbReference type="ARBA" id="ARBA00023015"/>
    </source>
</evidence>
<dbReference type="GO" id="GO:0003677">
    <property type="term" value="F:DNA binding"/>
    <property type="evidence" value="ECO:0007669"/>
    <property type="project" value="UniProtKB-KW"/>
</dbReference>
<organism evidence="5 6">
    <name type="scientific">Gallaecimonas pentaromativorans</name>
    <dbReference type="NCBI Taxonomy" id="584787"/>
    <lineage>
        <taxon>Bacteria</taxon>
        <taxon>Pseudomonadati</taxon>
        <taxon>Pseudomonadota</taxon>
        <taxon>Gammaproteobacteria</taxon>
        <taxon>Enterobacterales</taxon>
        <taxon>Gallaecimonadaceae</taxon>
        <taxon>Gallaecimonas</taxon>
    </lineage>
</organism>
<dbReference type="InterPro" id="IPR008920">
    <property type="entry name" value="TF_FadR/GntR_C"/>
</dbReference>
<dbReference type="InterPro" id="IPR011711">
    <property type="entry name" value="GntR_C"/>
</dbReference>
<dbReference type="InterPro" id="IPR036388">
    <property type="entry name" value="WH-like_DNA-bd_sf"/>
</dbReference>